<evidence type="ECO:0000256" key="2">
    <source>
        <dbReference type="ARBA" id="ARBA00012282"/>
    </source>
</evidence>
<dbReference type="InterPro" id="IPR000160">
    <property type="entry name" value="GGDEF_dom"/>
</dbReference>
<dbReference type="FunFam" id="3.30.70.270:FF:000001">
    <property type="entry name" value="Diguanylate cyclase domain protein"/>
    <property type="match status" value="1"/>
</dbReference>
<protein>
    <recommendedName>
        <fullName evidence="2">cyclic-guanylate-specific phosphodiesterase</fullName>
        <ecNumber evidence="2">3.1.4.52</ecNumber>
    </recommendedName>
</protein>
<evidence type="ECO:0000256" key="3">
    <source>
        <dbReference type="ARBA" id="ARBA00022636"/>
    </source>
</evidence>
<keyword evidence="5" id="KW-1133">Transmembrane helix</keyword>
<feature type="transmembrane region" description="Helical" evidence="5">
    <location>
        <begin position="218"/>
        <end position="239"/>
    </location>
</feature>
<dbReference type="PANTHER" id="PTHR44757:SF2">
    <property type="entry name" value="BIOFILM ARCHITECTURE MAINTENANCE PROTEIN MBAA"/>
    <property type="match status" value="1"/>
</dbReference>
<dbReference type="Pfam" id="PF00563">
    <property type="entry name" value="EAL"/>
    <property type="match status" value="1"/>
</dbReference>
<dbReference type="InterPro" id="IPR001633">
    <property type="entry name" value="EAL_dom"/>
</dbReference>
<dbReference type="Gene3D" id="3.20.20.450">
    <property type="entry name" value="EAL domain"/>
    <property type="match status" value="1"/>
</dbReference>
<dbReference type="InterPro" id="IPR035919">
    <property type="entry name" value="EAL_sf"/>
</dbReference>
<dbReference type="SUPFAM" id="SSF55073">
    <property type="entry name" value="Nucleotide cyclase"/>
    <property type="match status" value="1"/>
</dbReference>
<evidence type="ECO:0000313" key="8">
    <source>
        <dbReference type="EMBL" id="OAI02113.1"/>
    </source>
</evidence>
<dbReference type="OrthoDB" id="8553030at2"/>
<dbReference type="CDD" id="cd01949">
    <property type="entry name" value="GGDEF"/>
    <property type="match status" value="1"/>
</dbReference>
<dbReference type="NCBIfam" id="TIGR00254">
    <property type="entry name" value="GGDEF"/>
    <property type="match status" value="1"/>
</dbReference>
<proteinExistence type="predicted"/>
<organism evidence="8 9">
    <name type="scientific">Methylomonas methanica</name>
    <dbReference type="NCBI Taxonomy" id="421"/>
    <lineage>
        <taxon>Bacteria</taxon>
        <taxon>Pseudomonadati</taxon>
        <taxon>Pseudomonadota</taxon>
        <taxon>Gammaproteobacteria</taxon>
        <taxon>Methylococcales</taxon>
        <taxon>Methylococcaceae</taxon>
        <taxon>Methylomonas</taxon>
    </lineage>
</organism>
<keyword evidence="5" id="KW-0472">Membrane</keyword>
<comment type="cofactor">
    <cofactor evidence="1">
        <name>Mg(2+)</name>
        <dbReference type="ChEBI" id="CHEBI:18420"/>
    </cofactor>
</comment>
<evidence type="ECO:0000256" key="4">
    <source>
        <dbReference type="ARBA" id="ARBA00051114"/>
    </source>
</evidence>
<evidence type="ECO:0000259" key="7">
    <source>
        <dbReference type="PROSITE" id="PS50887"/>
    </source>
</evidence>
<feature type="domain" description="GGDEF" evidence="7">
    <location>
        <begin position="685"/>
        <end position="817"/>
    </location>
</feature>
<feature type="transmembrane region" description="Helical" evidence="5">
    <location>
        <begin position="12"/>
        <end position="32"/>
    </location>
</feature>
<dbReference type="RefSeq" id="WP_064009358.1">
    <property type="nucleotide sequence ID" value="NZ_LUUG01000085.1"/>
</dbReference>
<dbReference type="InterPro" id="IPR043128">
    <property type="entry name" value="Rev_trsase/Diguanyl_cyclase"/>
</dbReference>
<dbReference type="EMBL" id="LUUG01000085">
    <property type="protein sequence ID" value="OAI02113.1"/>
    <property type="molecule type" value="Genomic_DNA"/>
</dbReference>
<dbReference type="PANTHER" id="PTHR44757">
    <property type="entry name" value="DIGUANYLATE CYCLASE DGCP"/>
    <property type="match status" value="1"/>
</dbReference>
<comment type="caution">
    <text evidence="8">The sequence shown here is derived from an EMBL/GenBank/DDBJ whole genome shotgun (WGS) entry which is preliminary data.</text>
</comment>
<evidence type="ECO:0000259" key="6">
    <source>
        <dbReference type="PROSITE" id="PS50883"/>
    </source>
</evidence>
<dbReference type="FunFam" id="3.20.20.450:FF:000001">
    <property type="entry name" value="Cyclic di-GMP phosphodiesterase yahA"/>
    <property type="match status" value="1"/>
</dbReference>
<dbReference type="InterPro" id="IPR029787">
    <property type="entry name" value="Nucleotide_cyclase"/>
</dbReference>
<dbReference type="SMART" id="SM00052">
    <property type="entry name" value="EAL"/>
    <property type="match status" value="1"/>
</dbReference>
<dbReference type="PROSITE" id="PS50883">
    <property type="entry name" value="EAL"/>
    <property type="match status" value="1"/>
</dbReference>
<dbReference type="InterPro" id="IPR052155">
    <property type="entry name" value="Biofilm_reg_signaling"/>
</dbReference>
<evidence type="ECO:0000256" key="1">
    <source>
        <dbReference type="ARBA" id="ARBA00001946"/>
    </source>
</evidence>
<dbReference type="EC" id="3.1.4.52" evidence="2"/>
<dbReference type="GO" id="GO:0071111">
    <property type="term" value="F:cyclic-guanylate-specific phosphodiesterase activity"/>
    <property type="evidence" value="ECO:0007669"/>
    <property type="project" value="UniProtKB-EC"/>
</dbReference>
<dbReference type="SUPFAM" id="SSF55781">
    <property type="entry name" value="GAF domain-like"/>
    <property type="match status" value="2"/>
</dbReference>
<evidence type="ECO:0000313" key="9">
    <source>
        <dbReference type="Proteomes" id="UP000078090"/>
    </source>
</evidence>
<dbReference type="Pfam" id="PF00990">
    <property type="entry name" value="GGDEF"/>
    <property type="match status" value="1"/>
</dbReference>
<reference evidence="8 9" key="1">
    <citation type="submission" date="2016-03" db="EMBL/GenBank/DDBJ databases">
        <authorList>
            <person name="Ploux O."/>
        </authorList>
    </citation>
    <scope>NUCLEOTIDE SEQUENCE [LARGE SCALE GENOMIC DNA]</scope>
    <source>
        <strain evidence="8 9">R-45363</strain>
    </source>
</reference>
<dbReference type="SMART" id="SM00267">
    <property type="entry name" value="GGDEF"/>
    <property type="match status" value="1"/>
</dbReference>
<dbReference type="SUPFAM" id="SSF141868">
    <property type="entry name" value="EAL domain-like"/>
    <property type="match status" value="1"/>
</dbReference>
<name>A0A177M9X2_METMH</name>
<dbReference type="InterPro" id="IPR029016">
    <property type="entry name" value="GAF-like_dom_sf"/>
</dbReference>
<accession>A0A177M9X2</accession>
<dbReference type="SMART" id="SM00065">
    <property type="entry name" value="GAF"/>
    <property type="match status" value="1"/>
</dbReference>
<dbReference type="AlphaFoldDB" id="A0A177M9X2"/>
<dbReference type="GO" id="GO:0071732">
    <property type="term" value="P:cellular response to nitric oxide"/>
    <property type="evidence" value="ECO:0007669"/>
    <property type="project" value="UniProtKB-ARBA"/>
</dbReference>
<dbReference type="Proteomes" id="UP000078090">
    <property type="component" value="Unassembled WGS sequence"/>
</dbReference>
<sequence>MTRPYYFSRFSRILWLNLAMFVIFAIAFVIYVRAEKQIDHANEIRLESHLLADEFRQSSNDLSHVARSYVATGDPIFKHYFQDIIDIRDGKLPRPENYHAMYWDLAIANGHAAPPSSGQAVALLELMRQAGFSEQEMAKMAEAIADSAALIQIERAAMNMIDANQLITDAIRHQANLMLHNAAYHQAKAKVMQSIIAAFDLMDRRTQQSVIVRARIAFWLRLVFVLFGVMLVLMLWRAYRTLHAILGASVDELHEQIVRLGSGDFSENISVGEGMRNSVLGWLAETQSSLATVEAARRSAEAKNLRLTQLYAALSQCNQAIVRCTSEAELFPQICRDAVVFGGMKMAWIGMLDETSQSIKPVACYGSGIDYLDGIDISIDENLPAGRGPTGTAVREDRPYWCPDFQHDSSTIAWHARGAKFNWQASAALPLHRNGKPAGAFMLYGDEINVFDDAARNLLLEMAMDIDHAIGGFEREAERRQAQQMESLRVFMLERLNGNVQLMDILQDVVTELETLLVGSLCSILLVDEEQRLRIGAAPSLPDFYNQAIDGLKIGTGLGSCGNTAYTGQRTIAENLAEHPYWQPFLPLAERAGLAACWSEPVLSAGKKVLGTFAIYHRHPAVPNKHELRLLEMVAHFVALAIERKQAEEHIYYLANYDSLTGLPNRSQLDDHLKYALSLAKRSNGHLALMFLDLDHFKNVNDTLGHSVGDALLVELANRLCAVLREEDTVTRLGGDEFIFLLPGTDADGAANVAQKLLDAIAEPYRIDEFDLTMSASIGIALYPDDGEDLESLSKSADVAMYRVKTDGRHGYRFFTPEMQARAQRNLQLVNSLCHALDRQQLHVYYQPQADIHSGRVVGAEALLRWRHPEFGMVSPAEFIPVAEDSGLILPIGEWVLQTAVRQAKACLEQGLGPLIMAVNLSAAQFSHPALPELVSRILEEEGLPPEYLELELTEGVSMQNPEAAVAVMNNLHQRGVRMSIDDFGTGYSSLSYLKKFKVYKLKIDQSFVRDISTDSEDKAIVSAVISLAGSLGLRTIAEGVETVEQREFLREQGCQEIQGYLFGKPMPSEQFELFLRQSLIDSTNAS</sequence>
<dbReference type="Gene3D" id="3.30.70.270">
    <property type="match status" value="1"/>
</dbReference>
<dbReference type="Gene3D" id="3.30.450.40">
    <property type="match status" value="2"/>
</dbReference>
<evidence type="ECO:0000256" key="5">
    <source>
        <dbReference type="SAM" id="Phobius"/>
    </source>
</evidence>
<gene>
    <name evidence="8" type="ORF">A1332_16670</name>
</gene>
<keyword evidence="5" id="KW-0812">Transmembrane</keyword>
<dbReference type="Pfam" id="PF13185">
    <property type="entry name" value="GAF_2"/>
    <property type="match status" value="2"/>
</dbReference>
<keyword evidence="3" id="KW-0973">c-di-GMP</keyword>
<dbReference type="InterPro" id="IPR003018">
    <property type="entry name" value="GAF"/>
</dbReference>
<dbReference type="CDD" id="cd01948">
    <property type="entry name" value="EAL"/>
    <property type="match status" value="1"/>
</dbReference>
<dbReference type="PROSITE" id="PS50887">
    <property type="entry name" value="GGDEF"/>
    <property type="match status" value="1"/>
</dbReference>
<comment type="catalytic activity">
    <reaction evidence="4">
        <text>3',3'-c-di-GMP + H2O = 5'-phosphoguanylyl(3'-&gt;5')guanosine + H(+)</text>
        <dbReference type="Rhea" id="RHEA:24902"/>
        <dbReference type="ChEBI" id="CHEBI:15377"/>
        <dbReference type="ChEBI" id="CHEBI:15378"/>
        <dbReference type="ChEBI" id="CHEBI:58754"/>
        <dbReference type="ChEBI" id="CHEBI:58805"/>
        <dbReference type="EC" id="3.1.4.52"/>
    </reaction>
    <physiologicalReaction direction="left-to-right" evidence="4">
        <dbReference type="Rhea" id="RHEA:24903"/>
    </physiologicalReaction>
</comment>
<feature type="domain" description="EAL" evidence="6">
    <location>
        <begin position="826"/>
        <end position="1080"/>
    </location>
</feature>